<dbReference type="InParanoid" id="A0A1X2HRL9"/>
<dbReference type="AlphaFoldDB" id="A0A1X2HRL9"/>
<evidence type="ECO:0000313" key="4">
    <source>
        <dbReference type="EMBL" id="ORZ02227.1"/>
    </source>
</evidence>
<protein>
    <recommendedName>
        <fullName evidence="1">RNA-dependent RNA polymerase</fullName>
        <ecNumber evidence="1">2.7.7.48</ecNumber>
    </recommendedName>
</protein>
<dbReference type="PANTHER" id="PTHR23079">
    <property type="entry name" value="RNA-DEPENDENT RNA POLYMERASE"/>
    <property type="match status" value="1"/>
</dbReference>
<comment type="catalytic activity">
    <reaction evidence="1">
        <text>RNA(n) + a ribonucleoside 5'-triphosphate = RNA(n+1) + diphosphate</text>
        <dbReference type="Rhea" id="RHEA:21248"/>
        <dbReference type="Rhea" id="RHEA-COMP:14527"/>
        <dbReference type="Rhea" id="RHEA-COMP:17342"/>
        <dbReference type="ChEBI" id="CHEBI:33019"/>
        <dbReference type="ChEBI" id="CHEBI:61557"/>
        <dbReference type="ChEBI" id="CHEBI:140395"/>
        <dbReference type="EC" id="2.7.7.48"/>
    </reaction>
</comment>
<dbReference type="STRING" id="13706.A0A1X2HRL9"/>
<dbReference type="Pfam" id="PF05183">
    <property type="entry name" value="RdRP"/>
    <property type="match status" value="1"/>
</dbReference>
<keyword evidence="1" id="KW-0694">RNA-binding</keyword>
<evidence type="ECO:0000313" key="5">
    <source>
        <dbReference type="Proteomes" id="UP000242180"/>
    </source>
</evidence>
<keyword evidence="5" id="KW-1185">Reference proteome</keyword>
<reference evidence="4 5" key="1">
    <citation type="submission" date="2016-07" db="EMBL/GenBank/DDBJ databases">
        <title>Pervasive Adenine N6-methylation of Active Genes in Fungi.</title>
        <authorList>
            <consortium name="DOE Joint Genome Institute"/>
            <person name="Mondo S.J."/>
            <person name="Dannebaum R.O."/>
            <person name="Kuo R.C."/>
            <person name="Labutti K."/>
            <person name="Haridas S."/>
            <person name="Kuo A."/>
            <person name="Salamov A."/>
            <person name="Ahrendt S.R."/>
            <person name="Lipzen A."/>
            <person name="Sullivan W."/>
            <person name="Andreopoulos W.B."/>
            <person name="Clum A."/>
            <person name="Lindquist E."/>
            <person name="Daum C."/>
            <person name="Ramamoorthy G.K."/>
            <person name="Gryganskyi A."/>
            <person name="Culley D."/>
            <person name="Magnuson J.K."/>
            <person name="James T.Y."/>
            <person name="O'Malley M.A."/>
            <person name="Stajich J.E."/>
            <person name="Spatafora J.W."/>
            <person name="Visel A."/>
            <person name="Grigoriev I.V."/>
        </authorList>
    </citation>
    <scope>NUCLEOTIDE SEQUENCE [LARGE SCALE GENOMIC DNA]</scope>
    <source>
        <strain evidence="4 5">NRRL 2496</strain>
    </source>
</reference>
<sequence>MTELDKDVVKYCKQIYNHLGLRDRIQILNRPHKAWPLEVQRMQTLCLGDRARLNKTVRGFLEWKPPSGKKKTLDDVTEYLTTALSACKATDTLTDTMTFDTLTIPSKKRPASDMDGPDAKRMRSDSVSSTVSTSTSITTTTTTNTTVRHSSSSPSPLTPPLSPFDITDEAHNVLCTLPRQFSKLDSISWTAQFELARFIQTCRVHWQDLTFDTLQRFHHVANEQPRTLHSTFLQWYGTHNKNATLGVLERCSDHVWQHTEKPPASVPNRAIHYSAIMALSLGKTPTIQLRPAKVGASNRFFRKFGDSRFLELKVTKSSHPGMIRQNKDFFLKPFLLMGRVFKFLFVKDSTIILFATEGAGLEPICIRSVIDWHIPIIENWSMTICKFASRMSLGYSNSIATLTFQPHEIQYIDDIYSGAPGGEETCMTDGCGLISIAAMRKIMGAQHENELPCAVQGRIGGAKGIWLVAPELDLNAGDFIQIRKSQHKFKTGLPQLDMSTDPLHYTFDLVKNAICIYPSNLNTQFIQCMASGGVPTSAFLEILDEYLQRLAMVVTENRNILILRDWVARTGSIMRARWETEDTEKDIWREQPVDDDYVECLSTEEDMGASLQRQSTDYGKVNPYSGQPVGLHESTVRLMDAGFDLSNPYLAQKITNVFRDVMRSVVTKYKIEVTESCTVTCVPDPTGTLQEGEIFLQLSKRRTDEQTGLRAGLIMGDLLVTRNPCGLKSDVQKVKAVDCAGLRSYSDVLICSVKGRRSLASMLGGGDYDGDIVFCCWDQRLVQPFQGSPVPPTPKKADDAFEESKTRVRDELARMRDKQAMEAALQRSFISVLLPDSTLGVYENWRTVLSEHTSLDHPDVVYLSHMCAKLVDAPKQGLALKETALRRDRAAFAKLAQPAWFLDKKNRQRSKEASAYREVNQGVVPDLPDKCTTAMDHLYHALLKQTERFTRYTRCMFDDQDIKFKDDHLAGPYETMLTHAQQHDPALLKDLETLAHEIDTHLQAHQRNISELMRVKQSKMDSRHNPTRETEPFLLDYTQFRNAFEVEENAAREYQAIPTTPLRSSVFLADQAGNQGRMLETVKASYAYRRTIHNEKYSKYCYVVAFDALRRLKADARAKEAKVNLAHTTVPYMYTAMNIDKAWVRKIKESKRPTDYGTEQVRIDTQPAKR</sequence>
<dbReference type="PANTHER" id="PTHR23079:SF14">
    <property type="entry name" value="RNA-DEPENDENT RNA POLYMERASE"/>
    <property type="match status" value="1"/>
</dbReference>
<dbReference type="OrthoDB" id="10055769at2759"/>
<evidence type="ECO:0000256" key="1">
    <source>
        <dbReference type="RuleBase" id="RU363098"/>
    </source>
</evidence>
<keyword evidence="1" id="KW-0696">RNA-directed RNA polymerase</keyword>
<dbReference type="GO" id="GO:0031380">
    <property type="term" value="C:nuclear RNA-directed RNA polymerase complex"/>
    <property type="evidence" value="ECO:0007669"/>
    <property type="project" value="TreeGrafter"/>
</dbReference>
<evidence type="ECO:0000256" key="2">
    <source>
        <dbReference type="SAM" id="MobiDB-lite"/>
    </source>
</evidence>
<dbReference type="GO" id="GO:0030422">
    <property type="term" value="P:siRNA processing"/>
    <property type="evidence" value="ECO:0007669"/>
    <property type="project" value="TreeGrafter"/>
</dbReference>
<feature type="region of interest" description="Disordered" evidence="2">
    <location>
        <begin position="105"/>
        <end position="158"/>
    </location>
</feature>
<dbReference type="OMA" id="CWDERIV"/>
<keyword evidence="1" id="KW-0808">Transferase</keyword>
<dbReference type="EC" id="2.7.7.48" evidence="1"/>
<evidence type="ECO:0000259" key="3">
    <source>
        <dbReference type="Pfam" id="PF05183"/>
    </source>
</evidence>
<keyword evidence="1" id="KW-0548">Nucleotidyltransferase</keyword>
<dbReference type="InterPro" id="IPR007855">
    <property type="entry name" value="RDRP"/>
</dbReference>
<proteinExistence type="inferred from homology"/>
<organism evidence="4 5">
    <name type="scientific">Syncephalastrum racemosum</name>
    <name type="common">Filamentous fungus</name>
    <dbReference type="NCBI Taxonomy" id="13706"/>
    <lineage>
        <taxon>Eukaryota</taxon>
        <taxon>Fungi</taxon>
        <taxon>Fungi incertae sedis</taxon>
        <taxon>Mucoromycota</taxon>
        <taxon>Mucoromycotina</taxon>
        <taxon>Mucoromycetes</taxon>
        <taxon>Mucorales</taxon>
        <taxon>Syncephalastraceae</taxon>
        <taxon>Syncephalastrum</taxon>
    </lineage>
</organism>
<dbReference type="EMBL" id="MCGN01000001">
    <property type="protein sequence ID" value="ORZ02227.1"/>
    <property type="molecule type" value="Genomic_DNA"/>
</dbReference>
<feature type="compositionally biased region" description="Low complexity" evidence="2">
    <location>
        <begin position="125"/>
        <end position="155"/>
    </location>
</feature>
<dbReference type="GO" id="GO:0003968">
    <property type="term" value="F:RNA-directed RNA polymerase activity"/>
    <property type="evidence" value="ECO:0007669"/>
    <property type="project" value="UniProtKB-KW"/>
</dbReference>
<comment type="similarity">
    <text evidence="1">Belongs to the RdRP family.</text>
</comment>
<accession>A0A1X2HRL9</accession>
<feature type="domain" description="RDRP core" evidence="3">
    <location>
        <begin position="287"/>
        <end position="909"/>
    </location>
</feature>
<dbReference type="GO" id="GO:0003723">
    <property type="term" value="F:RNA binding"/>
    <property type="evidence" value="ECO:0007669"/>
    <property type="project" value="UniProtKB-KW"/>
</dbReference>
<dbReference type="InterPro" id="IPR057596">
    <property type="entry name" value="RDRP_core"/>
</dbReference>
<name>A0A1X2HRL9_SYNRA</name>
<comment type="caution">
    <text evidence="4">The sequence shown here is derived from an EMBL/GenBank/DDBJ whole genome shotgun (WGS) entry which is preliminary data.</text>
</comment>
<gene>
    <name evidence="4" type="ORF">BCR43DRAFT_448977</name>
</gene>
<dbReference type="Proteomes" id="UP000242180">
    <property type="component" value="Unassembled WGS sequence"/>
</dbReference>